<accession>A0A2P5Z5S9</accession>
<reference evidence="5 6" key="1">
    <citation type="submission" date="2016-08" db="EMBL/GenBank/DDBJ databases">
        <authorList>
            <person name="Seilhamer J.J."/>
        </authorList>
    </citation>
    <scope>NUCLEOTIDE SEQUENCE [LARGE SCALE GENOMIC DNA]</scope>
    <source>
        <strain evidence="5 6">CFBP4641</strain>
    </source>
</reference>
<sequence>MEQGDRRHDIRDGAYALCRRLGVGLCLLLALCCASVVARAEPAAPLTERAVLERPVIARWTMQEGLPHNLVHALAQDRDGMIWVGTWEGVARFDGRAFTVFDRQNTPGMELSGVFALLADADGGMLVGTAYDGVFRYAAGRWEHLGDARAQRLRVTAMLRDADGGLWVGSEDGLFRIEADGHLVDAGAAAGLGRTRIAALLRYRDAVLVGTPQGLFRLTAHGTRAQRWGAAAMRTASIRRLAPDCHGGLLAASDEGVFWLGADDSLQWLRRGQRVDAALQDRDGHLWMSLSSGQLLRRAGNGASDEVLSISGVVSPALIEDHEGLVWAGSTEGLFRVAKGDAGGLTRQDGLGSDYVRVVQQNADGAIWIGHAAGLDRWQGGRIHAVRLSERAGRDPSVLALAAARDGGMWVGTYDQGVLLLSADGSIRQRLGVAAGVPRSMVRALLADADGGLWIGGNEGLLYRKGDRTRAYGSADGLPGRQVQALYRDRAGVLWIGTSQGIATLAADGTLRARPSGHGFPAQNAFDFLEDADGTMWVASDRGLLRLRGGQWRIYDHSVGLPRDKLFRLLDDGNGNLWANSNRGVLRIARARLAELDAGQRSTLAVDVVDRSDGMPSVQGNGSTAPAGWRSRDGILLIPTSAGLGLIDPALPSRRDVRAPPLVISHVQVDGVAQPLRGEYRLHGGVARLAVGYAGLSFRSPDKVRYRYRLQGFDRQWVDAGSNEEAVYTNLPSGSYRLDVQAMTSPLDWSRSERIGSASLQLQLVPPFWERWPFVVLVALCATGLILWWYRGRSHRYRRRQRRLNTIIAERTHELKAKNLALKLANLEREDLVRKLAYQAGHDALTGLPNRRTGDPYLNAALERALSTRTPLCVALLDIDHFKKINDAHGHEIGDEVLRRVGEALRASLGEQAFAARHGGEEFLLVLPGLDQEPARARLDALRVRIADLVLYDDDGRAVRFTASIGFACVSPALRTRRDLLVKADKLLYQAKREGRDRVVG</sequence>
<dbReference type="InterPro" id="IPR050469">
    <property type="entry name" value="Diguanylate_Cyclase"/>
</dbReference>
<evidence type="ECO:0000259" key="4">
    <source>
        <dbReference type="PROSITE" id="PS50887"/>
    </source>
</evidence>
<evidence type="ECO:0000256" key="3">
    <source>
        <dbReference type="SAM" id="Phobius"/>
    </source>
</evidence>
<dbReference type="SUPFAM" id="SSF63829">
    <property type="entry name" value="Calcium-dependent phosphotriesterase"/>
    <property type="match status" value="2"/>
</dbReference>
<dbReference type="Proteomes" id="UP000247346">
    <property type="component" value="Unassembled WGS sequence"/>
</dbReference>
<dbReference type="Gene3D" id="2.130.10.10">
    <property type="entry name" value="YVTN repeat-like/Quinoprotein amine dehydrogenase"/>
    <property type="match status" value="3"/>
</dbReference>
<feature type="transmembrane region" description="Helical" evidence="3">
    <location>
        <begin position="772"/>
        <end position="790"/>
    </location>
</feature>
<dbReference type="Gene3D" id="2.60.40.10">
    <property type="entry name" value="Immunoglobulins"/>
    <property type="match status" value="1"/>
</dbReference>
<dbReference type="EMBL" id="MDEK01000005">
    <property type="protein sequence ID" value="PPU83460.1"/>
    <property type="molecule type" value="Genomic_DNA"/>
</dbReference>
<dbReference type="GO" id="GO:0052621">
    <property type="term" value="F:diguanylate cyclase activity"/>
    <property type="evidence" value="ECO:0007669"/>
    <property type="project" value="UniProtKB-EC"/>
</dbReference>
<evidence type="ECO:0000313" key="5">
    <source>
        <dbReference type="EMBL" id="PPU83460.1"/>
    </source>
</evidence>
<protein>
    <recommendedName>
        <fullName evidence="2">diguanylate cyclase</fullName>
        <ecNumber evidence="2">2.7.7.65</ecNumber>
    </recommendedName>
</protein>
<evidence type="ECO:0000256" key="2">
    <source>
        <dbReference type="ARBA" id="ARBA00012528"/>
    </source>
</evidence>
<dbReference type="EC" id="2.7.7.65" evidence="2"/>
<dbReference type="STRING" id="56458.SB85_17300"/>
<dbReference type="InterPro" id="IPR000160">
    <property type="entry name" value="GGDEF_dom"/>
</dbReference>
<organism evidence="5 6">
    <name type="scientific">Xanthomonas sacchari</name>
    <dbReference type="NCBI Taxonomy" id="56458"/>
    <lineage>
        <taxon>Bacteria</taxon>
        <taxon>Pseudomonadati</taxon>
        <taxon>Pseudomonadota</taxon>
        <taxon>Gammaproteobacteria</taxon>
        <taxon>Lysobacterales</taxon>
        <taxon>Lysobacteraceae</taxon>
        <taxon>Xanthomonas</taxon>
    </lineage>
</organism>
<dbReference type="InterPro" id="IPR043128">
    <property type="entry name" value="Rev_trsase/Diguanyl_cyclase"/>
</dbReference>
<evidence type="ECO:0000256" key="1">
    <source>
        <dbReference type="ARBA" id="ARBA00001946"/>
    </source>
</evidence>
<proteinExistence type="predicted"/>
<dbReference type="GO" id="GO:0043709">
    <property type="term" value="P:cell adhesion involved in single-species biofilm formation"/>
    <property type="evidence" value="ECO:0007669"/>
    <property type="project" value="TreeGrafter"/>
</dbReference>
<comment type="cofactor">
    <cofactor evidence="1">
        <name>Mg(2+)</name>
        <dbReference type="ChEBI" id="CHEBI:18420"/>
    </cofactor>
</comment>
<dbReference type="Pfam" id="PF00990">
    <property type="entry name" value="GGDEF"/>
    <property type="match status" value="1"/>
</dbReference>
<keyword evidence="3" id="KW-0812">Transmembrane</keyword>
<dbReference type="OrthoDB" id="176203at2"/>
<dbReference type="PANTHER" id="PTHR45138:SF24">
    <property type="entry name" value="DIGUANYLATE CYCLASE DGCC-RELATED"/>
    <property type="match status" value="1"/>
</dbReference>
<dbReference type="Pfam" id="PF07495">
    <property type="entry name" value="Y_Y_Y"/>
    <property type="match status" value="1"/>
</dbReference>
<dbReference type="InterPro" id="IPR015943">
    <property type="entry name" value="WD40/YVTN_repeat-like_dom_sf"/>
</dbReference>
<keyword evidence="3" id="KW-1133">Transmembrane helix</keyword>
<dbReference type="NCBIfam" id="TIGR00254">
    <property type="entry name" value="GGDEF"/>
    <property type="match status" value="1"/>
</dbReference>
<dbReference type="InterPro" id="IPR011110">
    <property type="entry name" value="Reg_prop"/>
</dbReference>
<dbReference type="CDD" id="cd01949">
    <property type="entry name" value="GGDEF"/>
    <property type="match status" value="1"/>
</dbReference>
<dbReference type="GeneID" id="93878028"/>
<gene>
    <name evidence="5" type="ORF">XsacCFBP4641_06810</name>
</gene>
<dbReference type="PROSITE" id="PS50887">
    <property type="entry name" value="GGDEF"/>
    <property type="match status" value="1"/>
</dbReference>
<name>A0A2P5Z5S9_9XANT</name>
<feature type="domain" description="GGDEF" evidence="4">
    <location>
        <begin position="870"/>
        <end position="1001"/>
    </location>
</feature>
<dbReference type="SUPFAM" id="SSF55073">
    <property type="entry name" value="Nucleotide cyclase"/>
    <property type="match status" value="1"/>
</dbReference>
<evidence type="ECO:0000313" key="6">
    <source>
        <dbReference type="Proteomes" id="UP000247346"/>
    </source>
</evidence>
<dbReference type="InterPro" id="IPR011123">
    <property type="entry name" value="Y_Y_Y"/>
</dbReference>
<comment type="caution">
    <text evidence="5">The sequence shown here is derived from an EMBL/GenBank/DDBJ whole genome shotgun (WGS) entry which is preliminary data.</text>
</comment>
<dbReference type="AlphaFoldDB" id="A0A2P5Z5S9"/>
<dbReference type="Pfam" id="PF07494">
    <property type="entry name" value="Reg_prop"/>
    <property type="match status" value="3"/>
</dbReference>
<dbReference type="Gene3D" id="3.30.70.270">
    <property type="match status" value="1"/>
</dbReference>
<dbReference type="GO" id="GO:1902201">
    <property type="term" value="P:negative regulation of bacterial-type flagellum-dependent cell motility"/>
    <property type="evidence" value="ECO:0007669"/>
    <property type="project" value="TreeGrafter"/>
</dbReference>
<dbReference type="RefSeq" id="WP_010344482.1">
    <property type="nucleotide sequence ID" value="NZ_CP132343.1"/>
</dbReference>
<dbReference type="FunFam" id="3.30.70.270:FF:000001">
    <property type="entry name" value="Diguanylate cyclase domain protein"/>
    <property type="match status" value="1"/>
</dbReference>
<dbReference type="SMART" id="SM00267">
    <property type="entry name" value="GGDEF"/>
    <property type="match status" value="1"/>
</dbReference>
<dbReference type="InterPro" id="IPR013783">
    <property type="entry name" value="Ig-like_fold"/>
</dbReference>
<keyword evidence="3" id="KW-0472">Membrane</keyword>
<dbReference type="GO" id="GO:0005886">
    <property type="term" value="C:plasma membrane"/>
    <property type="evidence" value="ECO:0007669"/>
    <property type="project" value="TreeGrafter"/>
</dbReference>
<dbReference type="PANTHER" id="PTHR45138">
    <property type="entry name" value="REGULATORY COMPONENTS OF SENSORY TRANSDUCTION SYSTEM"/>
    <property type="match status" value="1"/>
</dbReference>
<dbReference type="InterPro" id="IPR029787">
    <property type="entry name" value="Nucleotide_cyclase"/>
</dbReference>